<dbReference type="Gene3D" id="1.10.260.40">
    <property type="entry name" value="lambda repressor-like DNA-binding domains"/>
    <property type="match status" value="1"/>
</dbReference>
<protein>
    <submittedName>
        <fullName evidence="2">Transcriptional regulator with XRE-family HTH domain</fullName>
    </submittedName>
</protein>
<name>A0AAE3XZ37_VARPD</name>
<dbReference type="CDD" id="cd00093">
    <property type="entry name" value="HTH_XRE"/>
    <property type="match status" value="1"/>
</dbReference>
<gene>
    <name evidence="2" type="ORF">J2738_002855</name>
</gene>
<dbReference type="RefSeq" id="WP_309927618.1">
    <property type="nucleotide sequence ID" value="NZ_JAVDQZ010000004.1"/>
</dbReference>
<proteinExistence type="predicted"/>
<organism evidence="2 3">
    <name type="scientific">Variovorax paradoxus</name>
    <dbReference type="NCBI Taxonomy" id="34073"/>
    <lineage>
        <taxon>Bacteria</taxon>
        <taxon>Pseudomonadati</taxon>
        <taxon>Pseudomonadota</taxon>
        <taxon>Betaproteobacteria</taxon>
        <taxon>Burkholderiales</taxon>
        <taxon>Comamonadaceae</taxon>
        <taxon>Variovorax</taxon>
    </lineage>
</organism>
<reference evidence="2" key="1">
    <citation type="submission" date="2023-07" db="EMBL/GenBank/DDBJ databases">
        <title>Sorghum-associated microbial communities from plants grown in Nebraska, USA.</title>
        <authorList>
            <person name="Schachtman D."/>
        </authorList>
    </citation>
    <scope>NUCLEOTIDE SEQUENCE</scope>
    <source>
        <strain evidence="2">DS2114</strain>
    </source>
</reference>
<dbReference type="InterPro" id="IPR001387">
    <property type="entry name" value="Cro/C1-type_HTH"/>
</dbReference>
<sequence length="80" mass="8866">MSVSLYHAKYEALRNLMRSVRVKAGLTQVQMAEALGVGQSYVSKLERGENFVDVLLFARWCSACGVKAGKTLDKLIETQT</sequence>
<comment type="caution">
    <text evidence="2">The sequence shown here is derived from an EMBL/GenBank/DDBJ whole genome shotgun (WGS) entry which is preliminary data.</text>
</comment>
<dbReference type="PROSITE" id="PS50943">
    <property type="entry name" value="HTH_CROC1"/>
    <property type="match status" value="1"/>
</dbReference>
<dbReference type="Pfam" id="PF13560">
    <property type="entry name" value="HTH_31"/>
    <property type="match status" value="1"/>
</dbReference>
<dbReference type="GO" id="GO:0003677">
    <property type="term" value="F:DNA binding"/>
    <property type="evidence" value="ECO:0007669"/>
    <property type="project" value="InterPro"/>
</dbReference>
<dbReference type="SUPFAM" id="SSF47413">
    <property type="entry name" value="lambda repressor-like DNA-binding domains"/>
    <property type="match status" value="1"/>
</dbReference>
<feature type="domain" description="HTH cro/C1-type" evidence="1">
    <location>
        <begin position="17"/>
        <end position="75"/>
    </location>
</feature>
<dbReference type="InterPro" id="IPR010982">
    <property type="entry name" value="Lambda_DNA-bd_dom_sf"/>
</dbReference>
<dbReference type="Proteomes" id="UP001184828">
    <property type="component" value="Unassembled WGS sequence"/>
</dbReference>
<dbReference type="AlphaFoldDB" id="A0AAE3XZ37"/>
<accession>A0AAE3XZ37</accession>
<evidence type="ECO:0000313" key="2">
    <source>
        <dbReference type="EMBL" id="MDR6426717.1"/>
    </source>
</evidence>
<dbReference type="EMBL" id="JAVDQZ010000004">
    <property type="protein sequence ID" value="MDR6426717.1"/>
    <property type="molecule type" value="Genomic_DNA"/>
</dbReference>
<dbReference type="SMART" id="SM00530">
    <property type="entry name" value="HTH_XRE"/>
    <property type="match status" value="1"/>
</dbReference>
<evidence type="ECO:0000313" key="3">
    <source>
        <dbReference type="Proteomes" id="UP001184828"/>
    </source>
</evidence>
<evidence type="ECO:0000259" key="1">
    <source>
        <dbReference type="PROSITE" id="PS50943"/>
    </source>
</evidence>